<evidence type="ECO:0000313" key="6">
    <source>
        <dbReference type="EMBL" id="NZA37462.1"/>
    </source>
</evidence>
<dbReference type="GO" id="GO:0000156">
    <property type="term" value="F:phosphorelay response regulator activity"/>
    <property type="evidence" value="ECO:0007669"/>
    <property type="project" value="InterPro"/>
</dbReference>
<dbReference type="InterPro" id="IPR002078">
    <property type="entry name" value="Sigma_54_int"/>
</dbReference>
<dbReference type="PROSITE" id="PS50045">
    <property type="entry name" value="SIGMA54_INTERACT_4"/>
    <property type="match status" value="1"/>
</dbReference>
<evidence type="ECO:0000256" key="3">
    <source>
        <dbReference type="ARBA" id="ARBA00023015"/>
    </source>
</evidence>
<dbReference type="SUPFAM" id="SSF52540">
    <property type="entry name" value="P-loop containing nucleoside triphosphate hydrolases"/>
    <property type="match status" value="1"/>
</dbReference>
<dbReference type="InterPro" id="IPR058031">
    <property type="entry name" value="AAA_lid_NorR"/>
</dbReference>
<accession>A0A1I5RKP8</accession>
<comment type="caution">
    <text evidence="6">The sequence shown here is derived from an EMBL/GenBank/DDBJ whole genome shotgun (WGS) entry which is preliminary data.</text>
</comment>
<proteinExistence type="predicted"/>
<dbReference type="Gene3D" id="3.40.50.10660">
    <property type="entry name" value="PrpR receptor domain-like"/>
    <property type="match status" value="1"/>
</dbReference>
<evidence type="ECO:0000313" key="7">
    <source>
        <dbReference type="Proteomes" id="UP000586254"/>
    </source>
</evidence>
<dbReference type="GO" id="GO:0043565">
    <property type="term" value="F:sequence-specific DNA binding"/>
    <property type="evidence" value="ECO:0007669"/>
    <property type="project" value="InterPro"/>
</dbReference>
<dbReference type="InterPro" id="IPR002197">
    <property type="entry name" value="HTH_Fis"/>
</dbReference>
<dbReference type="PANTHER" id="PTHR32071:SF121">
    <property type="entry name" value="SIGMA L-DEPENDENT TRANSCRIPTIONAL REGULATOR YQIR-RELATED"/>
    <property type="match status" value="1"/>
</dbReference>
<keyword evidence="4" id="KW-0804">Transcription</keyword>
<evidence type="ECO:0000256" key="2">
    <source>
        <dbReference type="ARBA" id="ARBA00022840"/>
    </source>
</evidence>
<dbReference type="InterPro" id="IPR010524">
    <property type="entry name" value="Sig_transdc_resp-reg_PrpR_N"/>
</dbReference>
<dbReference type="InterPro" id="IPR009057">
    <property type="entry name" value="Homeodomain-like_sf"/>
</dbReference>
<dbReference type="Pfam" id="PF00158">
    <property type="entry name" value="Sigma54_activat"/>
    <property type="match status" value="1"/>
</dbReference>
<dbReference type="GO" id="GO:0005524">
    <property type="term" value="F:ATP binding"/>
    <property type="evidence" value="ECO:0007669"/>
    <property type="project" value="UniProtKB-KW"/>
</dbReference>
<dbReference type="Pfam" id="PF06506">
    <property type="entry name" value="PrpR_N"/>
    <property type="match status" value="1"/>
</dbReference>
<dbReference type="Proteomes" id="UP000586254">
    <property type="component" value="Unassembled WGS sequence"/>
</dbReference>
<organism evidence="6 7">
    <name type="scientific">Eubacterium callanderi</name>
    <dbReference type="NCBI Taxonomy" id="53442"/>
    <lineage>
        <taxon>Bacteria</taxon>
        <taxon>Bacillati</taxon>
        <taxon>Bacillota</taxon>
        <taxon>Clostridia</taxon>
        <taxon>Eubacteriales</taxon>
        <taxon>Eubacteriaceae</taxon>
        <taxon>Eubacterium</taxon>
    </lineage>
</organism>
<dbReference type="Pfam" id="PF02954">
    <property type="entry name" value="HTH_8"/>
    <property type="match status" value="1"/>
</dbReference>
<evidence type="ECO:0000256" key="1">
    <source>
        <dbReference type="ARBA" id="ARBA00022741"/>
    </source>
</evidence>
<keyword evidence="1" id="KW-0547">Nucleotide-binding</keyword>
<dbReference type="AlphaFoldDB" id="A0A1I5RKP8"/>
<dbReference type="InterPro" id="IPR027417">
    <property type="entry name" value="P-loop_NTPase"/>
</dbReference>
<evidence type="ECO:0000256" key="4">
    <source>
        <dbReference type="ARBA" id="ARBA00023163"/>
    </source>
</evidence>
<dbReference type="Gene3D" id="1.10.10.60">
    <property type="entry name" value="Homeodomain-like"/>
    <property type="match status" value="1"/>
</dbReference>
<dbReference type="PANTHER" id="PTHR32071">
    <property type="entry name" value="TRANSCRIPTIONAL REGULATORY PROTEIN"/>
    <property type="match status" value="1"/>
</dbReference>
<dbReference type="Gene3D" id="1.10.8.60">
    <property type="match status" value="1"/>
</dbReference>
<protein>
    <submittedName>
        <fullName evidence="6">PrpR N-terminal domain-containing protein</fullName>
    </submittedName>
</protein>
<name>A0A1I5RKP8_9FIRM</name>
<dbReference type="Gene3D" id="3.40.50.300">
    <property type="entry name" value="P-loop containing nucleotide triphosphate hydrolases"/>
    <property type="match status" value="1"/>
</dbReference>
<gene>
    <name evidence="6" type="ORF">H0N91_04730</name>
</gene>
<dbReference type="Gene3D" id="3.40.50.2300">
    <property type="match status" value="1"/>
</dbReference>
<sequence>MKILGILPYKGLMKTVAEVLGQEPDISADLFVGDMYEGLKIFKEHYQDDTYDFVLSRGRTAGLIEEATHIPVVYIDISGYDMVRLIRLLQTYTGKTAVVGFSAIIKSIYVLCDLLQYEIDCFEINSENELFPMLSSLQSQGYNFVAGDVITAKAADSIGLNHAMITSGRESVSKALEQAKKMYGQLSYLREERNFYKKLIANEAVRIDVFDEDGNIFFTNDKAEMFEGIRAHSDIQRYKDQIDLKGHVVFNLTMGDELWHVEGSLIEGKEKRYLLYGKRYLSQRLKEKNIIKLDNDFGRNTMILSRFESSNALMKRAIQTAQANCENYKPILIYGEQGTGREDFALSIHREKQQKNKEFIQVNCMALNCSESDEVFDTLFSLIDNKKSKIIFFNDIDHLDLSTQLLLLSFLHQAASIKRLKLLASSEIALEEMIQKGILHSEMYTFFSGIQIFLPPLRNRKEDIRNLSSLFITQFNSEYGKEIVGFQEEAYSLLETLPWHFNIKELRNLVKELVLESNTLYISKDRLGYLLKNQNRYPAEKEKKDTGLNLDQPLEDIERDIITILLKQENHNQSKVAKRLGISRSTLWRKLKNDL</sequence>
<dbReference type="SUPFAM" id="SSF46689">
    <property type="entry name" value="Homeodomain-like"/>
    <property type="match status" value="1"/>
</dbReference>
<dbReference type="EMBL" id="JACCKS010000004">
    <property type="protein sequence ID" value="NZA37462.1"/>
    <property type="molecule type" value="Genomic_DNA"/>
</dbReference>
<evidence type="ECO:0000259" key="5">
    <source>
        <dbReference type="PROSITE" id="PS50045"/>
    </source>
</evidence>
<dbReference type="PRINTS" id="PR01590">
    <property type="entry name" value="HTHFIS"/>
</dbReference>
<dbReference type="SUPFAM" id="SSF159800">
    <property type="entry name" value="PrpR receptor domain-like"/>
    <property type="match status" value="1"/>
</dbReference>
<feature type="domain" description="Sigma-54 factor interaction" evidence="5">
    <location>
        <begin position="303"/>
        <end position="515"/>
    </location>
</feature>
<keyword evidence="2" id="KW-0067">ATP-binding</keyword>
<dbReference type="RefSeq" id="WP_090415162.1">
    <property type="nucleotide sequence ID" value="NZ_CAJKZB010000016.1"/>
</dbReference>
<reference evidence="6 7" key="1">
    <citation type="submission" date="2020-07" db="EMBL/GenBank/DDBJ databases">
        <title>Organ Donor 1.</title>
        <authorList>
            <person name="Marsh A.J."/>
            <person name="Azcarate-Peril M.A."/>
        </authorList>
    </citation>
    <scope>NUCLEOTIDE SEQUENCE [LARGE SCALE GENOMIC DNA]</scope>
    <source>
        <strain evidence="6 7">AMC0717</strain>
    </source>
</reference>
<dbReference type="Pfam" id="PF25601">
    <property type="entry name" value="AAA_lid_14"/>
    <property type="match status" value="1"/>
</dbReference>
<dbReference type="GO" id="GO:0006355">
    <property type="term" value="P:regulation of DNA-templated transcription"/>
    <property type="evidence" value="ECO:0007669"/>
    <property type="project" value="InterPro"/>
</dbReference>
<keyword evidence="3" id="KW-0805">Transcription regulation</keyword>